<sequence>MEQLVVVVVVASALHVAAAKGYIKVMQLLIQAGVPINAVDNDGWTPLHAAAHWGQKEACEVLAESMCNMNIANYAGQSPFDIADVDVLPYLEELKKRQATMKKERPAEKPVIDITNEHEKAPLKRRTSVSRISLKDKTSFMQDISEERRTLESSILKKNKKQASSSEESSSEESSVETNSEDEGVNKERRTGGGVTLTRITPAGTNQHDPTTTASPALTHKPSDADTSATAIGAARKVLDDKTPTSWRSGLRKTGSSSAVPETNNGESKEKLQRSPSTPSIFYKPWEERLKEREKDKERERKESREDRLRRLGIIPPEPKDNKDNAANTDTAATSLKLRRKGGSESEATVARTGSSLTSLTQSTTPSTVTTTTSTSTRRSYLAPQRDEESETQRKARSRRARETRRSTQGVTMDDLEAAEKTVRKDKEEKERRDKEGKENGTAKEVGLTGLHRQGRLGSGDYTSTTGPISTATMPNPPSVTITEAPDVQMTPDHEDQNRGDKDKKLMSSQSARRRPREKRRSTGIPASAPAEDEGGNDEAPSQSQPQENLIPDGERTRSRYDTGTSSYLSRTGSYRDRYGSYDKETKEKDYKKLYEDAVGENEKLKEKVQELKTELAESKAQIDRDKQRRERFPDRSVLLETEKREKRALERRISEMEEEMKQLADLRADNQRLKDENGALIRVISKLSK</sequence>
<dbReference type="Gene3D" id="1.25.40.20">
    <property type="entry name" value="Ankyrin repeat-containing domain"/>
    <property type="match status" value="1"/>
</dbReference>
<feature type="compositionally biased region" description="Polar residues" evidence="5">
    <location>
        <begin position="203"/>
        <end position="216"/>
    </location>
</feature>
<evidence type="ECO:0000313" key="9">
    <source>
        <dbReference type="Proteomes" id="UP000838412"/>
    </source>
</evidence>
<dbReference type="PROSITE" id="PS50088">
    <property type="entry name" value="ANK_REPEAT"/>
    <property type="match status" value="2"/>
</dbReference>
<feature type="domain" description="cGMP-dependent protein kinase interacting" evidence="7">
    <location>
        <begin position="590"/>
        <end position="690"/>
    </location>
</feature>
<feature type="compositionally biased region" description="Acidic residues" evidence="5">
    <location>
        <begin position="169"/>
        <end position="183"/>
    </location>
</feature>
<dbReference type="OrthoDB" id="19014at2759"/>
<dbReference type="GO" id="GO:0005737">
    <property type="term" value="C:cytoplasm"/>
    <property type="evidence" value="ECO:0007669"/>
    <property type="project" value="TreeGrafter"/>
</dbReference>
<keyword evidence="4" id="KW-0040">ANK repeat</keyword>
<name>A0A8K0EJF7_BRALA</name>
<feature type="compositionally biased region" description="Polar residues" evidence="5">
    <location>
        <begin position="244"/>
        <end position="266"/>
    </location>
</feature>
<feature type="compositionally biased region" description="Basic and acidic residues" evidence="5">
    <location>
        <begin position="418"/>
        <end position="442"/>
    </location>
</feature>
<dbReference type="Pfam" id="PF13637">
    <property type="entry name" value="Ank_4"/>
    <property type="match status" value="1"/>
</dbReference>
<dbReference type="InterPro" id="IPR036770">
    <property type="entry name" value="Ankyrin_rpt-contain_sf"/>
</dbReference>
<evidence type="ECO:0000256" key="5">
    <source>
        <dbReference type="SAM" id="MobiDB-lite"/>
    </source>
</evidence>
<dbReference type="Gene3D" id="6.10.140.390">
    <property type="match status" value="1"/>
</dbReference>
<dbReference type="EMBL" id="OV696703">
    <property type="protein sequence ID" value="CAH1251036.1"/>
    <property type="molecule type" value="Genomic_DNA"/>
</dbReference>
<dbReference type="PANTHER" id="PTHR24179:SF21">
    <property type="entry name" value="MYOSIN BINDING SUBUNIT, ISOFORM O"/>
    <property type="match status" value="1"/>
</dbReference>
<evidence type="ECO:0000256" key="3">
    <source>
        <dbReference type="ARBA" id="ARBA00038386"/>
    </source>
</evidence>
<dbReference type="Proteomes" id="UP000838412">
    <property type="component" value="Chromosome 18"/>
</dbReference>
<dbReference type="InterPro" id="IPR051226">
    <property type="entry name" value="PP1_Regulatory_Subunit"/>
</dbReference>
<dbReference type="InterPro" id="IPR031775">
    <property type="entry name" value="PRKG1_interact"/>
</dbReference>
<feature type="compositionally biased region" description="Basic and acidic residues" evidence="5">
    <location>
        <begin position="385"/>
        <end position="394"/>
    </location>
</feature>
<feature type="compositionally biased region" description="Basic and acidic residues" evidence="5">
    <location>
        <begin position="574"/>
        <end position="589"/>
    </location>
</feature>
<comment type="similarity">
    <text evidence="3">Belongs to the NRARP family.</text>
</comment>
<evidence type="ECO:0000256" key="2">
    <source>
        <dbReference type="ARBA" id="ARBA00022737"/>
    </source>
</evidence>
<keyword evidence="1" id="KW-0217">Developmental protein</keyword>
<dbReference type="GO" id="GO:0004857">
    <property type="term" value="F:enzyme inhibitor activity"/>
    <property type="evidence" value="ECO:0007669"/>
    <property type="project" value="TreeGrafter"/>
</dbReference>
<dbReference type="Gene3D" id="6.10.250.1820">
    <property type="match status" value="1"/>
</dbReference>
<keyword evidence="6" id="KW-0732">Signal</keyword>
<feature type="compositionally biased region" description="Basic and acidic residues" evidence="5">
    <location>
        <begin position="492"/>
        <end position="506"/>
    </location>
</feature>
<dbReference type="PROSITE" id="PS50297">
    <property type="entry name" value="ANK_REP_REGION"/>
    <property type="match status" value="2"/>
</dbReference>
<feature type="compositionally biased region" description="Polar residues" evidence="5">
    <location>
        <begin position="562"/>
        <end position="573"/>
    </location>
</feature>
<evidence type="ECO:0000256" key="4">
    <source>
        <dbReference type="PROSITE-ProRule" id="PRU00023"/>
    </source>
</evidence>
<evidence type="ECO:0000256" key="6">
    <source>
        <dbReference type="SAM" id="SignalP"/>
    </source>
</evidence>
<feature type="compositionally biased region" description="Basic and acidic residues" evidence="5">
    <location>
        <begin position="285"/>
        <end position="310"/>
    </location>
</feature>
<accession>A0A8K0EJF7</accession>
<dbReference type="Pfam" id="PF15898">
    <property type="entry name" value="PRKG1_interact"/>
    <property type="match status" value="1"/>
</dbReference>
<evidence type="ECO:0000256" key="1">
    <source>
        <dbReference type="ARBA" id="ARBA00022473"/>
    </source>
</evidence>
<feature type="compositionally biased region" description="Basic residues" evidence="5">
    <location>
        <begin position="512"/>
        <end position="522"/>
    </location>
</feature>
<feature type="region of interest" description="Disordered" evidence="5">
    <location>
        <begin position="99"/>
        <end position="130"/>
    </location>
</feature>
<dbReference type="AlphaFoldDB" id="A0A8K0EJF7"/>
<dbReference type="GO" id="GO:0019901">
    <property type="term" value="F:protein kinase binding"/>
    <property type="evidence" value="ECO:0007669"/>
    <property type="project" value="InterPro"/>
</dbReference>
<feature type="repeat" description="ANK" evidence="4">
    <location>
        <begin position="42"/>
        <end position="74"/>
    </location>
</feature>
<proteinExistence type="inferred from homology"/>
<reference evidence="8" key="1">
    <citation type="submission" date="2022-01" db="EMBL/GenBank/DDBJ databases">
        <authorList>
            <person name="Braso-Vives M."/>
        </authorList>
    </citation>
    <scope>NUCLEOTIDE SEQUENCE</scope>
</reference>
<dbReference type="GO" id="GO:0019208">
    <property type="term" value="F:phosphatase regulator activity"/>
    <property type="evidence" value="ECO:0007669"/>
    <property type="project" value="TreeGrafter"/>
</dbReference>
<feature type="region of interest" description="Disordered" evidence="5">
    <location>
        <begin position="155"/>
        <end position="589"/>
    </location>
</feature>
<keyword evidence="9" id="KW-1185">Reference proteome</keyword>
<feature type="chain" id="PRO_5035449011" evidence="6">
    <location>
        <begin position="20"/>
        <end position="690"/>
    </location>
</feature>
<feature type="repeat" description="ANK" evidence="4">
    <location>
        <begin position="12"/>
        <end position="41"/>
    </location>
</feature>
<evidence type="ECO:0000313" key="8">
    <source>
        <dbReference type="EMBL" id="CAH1251036.1"/>
    </source>
</evidence>
<dbReference type="PANTHER" id="PTHR24179">
    <property type="entry name" value="PROTEIN PHOSPHATASE 1 REGULATORY SUBUNIT 12"/>
    <property type="match status" value="1"/>
</dbReference>
<feature type="compositionally biased region" description="Basic and acidic residues" evidence="5">
    <location>
        <begin position="99"/>
        <end position="122"/>
    </location>
</feature>
<feature type="compositionally biased region" description="Low complexity" evidence="5">
    <location>
        <begin position="352"/>
        <end position="382"/>
    </location>
</feature>
<feature type="signal peptide" evidence="6">
    <location>
        <begin position="1"/>
        <end position="19"/>
    </location>
</feature>
<keyword evidence="2" id="KW-0677">Repeat</keyword>
<evidence type="ECO:0000259" key="7">
    <source>
        <dbReference type="Pfam" id="PF15898"/>
    </source>
</evidence>
<dbReference type="SUPFAM" id="SSF48403">
    <property type="entry name" value="Ankyrin repeat"/>
    <property type="match status" value="1"/>
</dbReference>
<protein>
    <submittedName>
        <fullName evidence="8">PPP1R12A protein</fullName>
    </submittedName>
</protein>
<feature type="compositionally biased region" description="Low complexity" evidence="5">
    <location>
        <begin position="325"/>
        <end position="334"/>
    </location>
</feature>
<organism evidence="8 9">
    <name type="scientific">Branchiostoma lanceolatum</name>
    <name type="common">Common lancelet</name>
    <name type="synonym">Amphioxus lanceolatum</name>
    <dbReference type="NCBI Taxonomy" id="7740"/>
    <lineage>
        <taxon>Eukaryota</taxon>
        <taxon>Metazoa</taxon>
        <taxon>Chordata</taxon>
        <taxon>Cephalochordata</taxon>
        <taxon>Leptocardii</taxon>
        <taxon>Amphioxiformes</taxon>
        <taxon>Branchiostomatidae</taxon>
        <taxon>Branchiostoma</taxon>
    </lineage>
</organism>
<feature type="compositionally biased region" description="Polar residues" evidence="5">
    <location>
        <begin position="461"/>
        <end position="482"/>
    </location>
</feature>
<dbReference type="InterPro" id="IPR002110">
    <property type="entry name" value="Ankyrin_rpt"/>
</dbReference>
<gene>
    <name evidence="8" type="primary">PPP1R12A</name>
    <name evidence="8" type="ORF">BLAG_LOCUS11541</name>
</gene>
<dbReference type="SMART" id="SM00248">
    <property type="entry name" value="ANK"/>
    <property type="match status" value="2"/>
</dbReference>